<evidence type="ECO:0000256" key="3">
    <source>
        <dbReference type="ARBA" id="ARBA00022723"/>
    </source>
</evidence>
<dbReference type="InterPro" id="IPR002048">
    <property type="entry name" value="EF_hand_dom"/>
</dbReference>
<comment type="caution">
    <text evidence="10">The sequence shown here is derived from an EMBL/GenBank/DDBJ whole genome shotgun (WGS) entry which is preliminary data.</text>
</comment>
<keyword evidence="5" id="KW-0106">Calcium</keyword>
<dbReference type="PRINTS" id="PR00450">
    <property type="entry name" value="RECOVERIN"/>
</dbReference>
<feature type="region of interest" description="Disordered" evidence="7">
    <location>
        <begin position="257"/>
        <end position="320"/>
    </location>
</feature>
<gene>
    <name evidence="12" type="ORF">FNF27_00606</name>
    <name evidence="11" type="ORF">FNF28_04683</name>
    <name evidence="9" type="ORF">FNF29_00088</name>
    <name evidence="10" type="ORF">FNF31_03412</name>
</gene>
<dbReference type="InterPro" id="IPR028846">
    <property type="entry name" value="Recoverin"/>
</dbReference>
<dbReference type="EMBL" id="VLTO01000002">
    <property type="protein sequence ID" value="KAA0178058.1"/>
    <property type="molecule type" value="Genomic_DNA"/>
</dbReference>
<dbReference type="Proteomes" id="UP000325113">
    <property type="component" value="Unassembled WGS sequence"/>
</dbReference>
<dbReference type="EMBL" id="VLTN01000001">
    <property type="protein sequence ID" value="KAA0157512.1"/>
    <property type="molecule type" value="Genomic_DNA"/>
</dbReference>
<evidence type="ECO:0000313" key="9">
    <source>
        <dbReference type="EMBL" id="KAA0157512.1"/>
    </source>
</evidence>
<evidence type="ECO:0000256" key="5">
    <source>
        <dbReference type="ARBA" id="ARBA00022837"/>
    </source>
</evidence>
<dbReference type="GO" id="GO:0005509">
    <property type="term" value="F:calcium ion binding"/>
    <property type="evidence" value="ECO:0007669"/>
    <property type="project" value="InterPro"/>
</dbReference>
<dbReference type="Gene3D" id="1.10.238.10">
    <property type="entry name" value="EF-hand"/>
    <property type="match status" value="1"/>
</dbReference>
<evidence type="ECO:0000256" key="7">
    <source>
        <dbReference type="SAM" id="MobiDB-lite"/>
    </source>
</evidence>
<evidence type="ECO:0000256" key="1">
    <source>
        <dbReference type="ARBA" id="ARBA00006049"/>
    </source>
</evidence>
<dbReference type="AlphaFoldDB" id="A0A5A8DC99"/>
<feature type="domain" description="EF-hand" evidence="8">
    <location>
        <begin position="198"/>
        <end position="233"/>
    </location>
</feature>
<evidence type="ECO:0000313" key="13">
    <source>
        <dbReference type="Proteomes" id="UP000322899"/>
    </source>
</evidence>
<evidence type="ECO:0000256" key="2">
    <source>
        <dbReference type="ARBA" id="ARBA00022707"/>
    </source>
</evidence>
<feature type="compositionally biased region" description="Basic and acidic residues" evidence="7">
    <location>
        <begin position="257"/>
        <end position="268"/>
    </location>
</feature>
<evidence type="ECO:0000313" key="15">
    <source>
        <dbReference type="Proteomes" id="UP000324907"/>
    </source>
</evidence>
<protein>
    <recommendedName>
        <fullName evidence="8">EF-hand domain-containing protein</fullName>
    </recommendedName>
</protein>
<dbReference type="CDD" id="cd00051">
    <property type="entry name" value="EFh"/>
    <property type="match status" value="2"/>
</dbReference>
<keyword evidence="4" id="KW-0677">Repeat</keyword>
<dbReference type="Pfam" id="PF13499">
    <property type="entry name" value="EF-hand_7"/>
    <property type="match status" value="1"/>
</dbReference>
<keyword evidence="6" id="KW-0449">Lipoprotein</keyword>
<dbReference type="SUPFAM" id="SSF47473">
    <property type="entry name" value="EF-hand"/>
    <property type="match status" value="1"/>
</dbReference>
<dbReference type="PANTHER" id="PTHR23055">
    <property type="entry name" value="CALCIUM BINDING PROTEINS"/>
    <property type="match status" value="1"/>
</dbReference>
<keyword evidence="14" id="KW-1185">Reference proteome</keyword>
<proteinExistence type="inferred from homology"/>
<dbReference type="PROSITE" id="PS00018">
    <property type="entry name" value="EF_HAND_1"/>
    <property type="match status" value="3"/>
</dbReference>
<dbReference type="PROSITE" id="PS50222">
    <property type="entry name" value="EF_HAND_2"/>
    <property type="match status" value="3"/>
</dbReference>
<evidence type="ECO:0000259" key="8">
    <source>
        <dbReference type="PROSITE" id="PS50222"/>
    </source>
</evidence>
<organism evidence="10 16">
    <name type="scientific">Cafeteria roenbergensis</name>
    <name type="common">Marine flagellate</name>
    <dbReference type="NCBI Taxonomy" id="33653"/>
    <lineage>
        <taxon>Eukaryota</taxon>
        <taxon>Sar</taxon>
        <taxon>Stramenopiles</taxon>
        <taxon>Bigyra</taxon>
        <taxon>Opalozoa</taxon>
        <taxon>Bicosoecida</taxon>
        <taxon>Cafeteriaceae</taxon>
        <taxon>Cafeteria</taxon>
    </lineage>
</organism>
<dbReference type="SMART" id="SM00054">
    <property type="entry name" value="EFh"/>
    <property type="match status" value="3"/>
</dbReference>
<evidence type="ECO:0000313" key="14">
    <source>
        <dbReference type="Proteomes" id="UP000323011"/>
    </source>
</evidence>
<keyword evidence="2" id="KW-0519">Myristate</keyword>
<dbReference type="Pfam" id="PF13202">
    <property type="entry name" value="EF-hand_5"/>
    <property type="match status" value="1"/>
</dbReference>
<evidence type="ECO:0000313" key="11">
    <source>
        <dbReference type="EMBL" id="KAA0162509.1"/>
    </source>
</evidence>
<dbReference type="Proteomes" id="UP000324907">
    <property type="component" value="Unassembled WGS sequence"/>
</dbReference>
<sequence>MAFAAISRASEWVREHPLEASLVGIGATAAGLAAYMAWTGDHAVFRKPPSVSFLESTGDHVDLLIAAVREAGAEGVFDADAVEDLERKFRAHARVTKDGEYFLDTAGFVQVCKEIGIRDKGIIESLFRKWDADRSGAIEFDEFLHVIAFSRRASAREKLATSFDLMDSNHDGTITHGEMATFFRTVYRAIGKPKAPSQVSSLVNQVFARLDKDRSQAVDKHEFMAAASSVHLSTGDTLVALMDAMMERFSRITSEKATRVKSGVDVDGGRAGAGPALGASKTSGAAGASDASAEVFVGSPTGGPQPASGAPPLQRLPTRD</sequence>
<feature type="domain" description="EF-hand" evidence="8">
    <location>
        <begin position="118"/>
        <end position="153"/>
    </location>
</feature>
<dbReference type="Proteomes" id="UP000322899">
    <property type="component" value="Unassembled WGS sequence"/>
</dbReference>
<evidence type="ECO:0000313" key="10">
    <source>
        <dbReference type="EMBL" id="KAA0162177.1"/>
    </source>
</evidence>
<dbReference type="PANTHER" id="PTHR23055:SF178">
    <property type="entry name" value="NEUROCALCIN HOMOLOG"/>
    <property type="match status" value="1"/>
</dbReference>
<evidence type="ECO:0000256" key="4">
    <source>
        <dbReference type="ARBA" id="ARBA00022737"/>
    </source>
</evidence>
<evidence type="ECO:0000256" key="6">
    <source>
        <dbReference type="ARBA" id="ARBA00023288"/>
    </source>
</evidence>
<feature type="compositionally biased region" description="Low complexity" evidence="7">
    <location>
        <begin position="273"/>
        <end position="293"/>
    </location>
</feature>
<dbReference type="InterPro" id="IPR018247">
    <property type="entry name" value="EF_Hand_1_Ca_BS"/>
</dbReference>
<name>A0A5A8DC99_CAFRO</name>
<comment type="similarity">
    <text evidence="1">Belongs to the recoverin family.</text>
</comment>
<keyword evidence="3" id="KW-0479">Metal-binding</keyword>
<dbReference type="EMBL" id="VLTM01000029">
    <property type="protein sequence ID" value="KAA0162177.1"/>
    <property type="molecule type" value="Genomic_DNA"/>
</dbReference>
<evidence type="ECO:0000313" key="12">
    <source>
        <dbReference type="EMBL" id="KAA0178058.1"/>
    </source>
</evidence>
<feature type="domain" description="EF-hand" evidence="8">
    <location>
        <begin position="154"/>
        <end position="189"/>
    </location>
</feature>
<dbReference type="Proteomes" id="UP000323011">
    <property type="component" value="Unassembled WGS sequence"/>
</dbReference>
<dbReference type="InterPro" id="IPR011992">
    <property type="entry name" value="EF-hand-dom_pair"/>
</dbReference>
<evidence type="ECO:0000313" key="16">
    <source>
        <dbReference type="Proteomes" id="UP000325113"/>
    </source>
</evidence>
<reference evidence="13 14" key="1">
    <citation type="submission" date="2019-07" db="EMBL/GenBank/DDBJ databases">
        <title>Genomes of Cafeteria roenbergensis.</title>
        <authorList>
            <person name="Fischer M.G."/>
            <person name="Hackl T."/>
            <person name="Roman M."/>
        </authorList>
    </citation>
    <scope>NUCLEOTIDE SEQUENCE [LARGE SCALE GENOMIC DNA]</scope>
    <source>
        <strain evidence="9 14">BVI</strain>
        <strain evidence="10 16">Cflag</strain>
        <strain evidence="12 13">E4-10P</strain>
        <strain evidence="11 15">RCC970-E3</strain>
    </source>
</reference>
<dbReference type="OrthoDB" id="186625at2759"/>
<accession>A0A5A8DC99</accession>
<dbReference type="EMBL" id="VLTL01000080">
    <property type="protein sequence ID" value="KAA0162509.1"/>
    <property type="molecule type" value="Genomic_DNA"/>
</dbReference>